<evidence type="ECO:0000256" key="1">
    <source>
        <dbReference type="SAM" id="SignalP"/>
    </source>
</evidence>
<dbReference type="Pfam" id="PF13568">
    <property type="entry name" value="OMP_b-brl_2"/>
    <property type="match status" value="1"/>
</dbReference>
<feature type="chain" id="PRO_5023124411" evidence="1">
    <location>
        <begin position="21"/>
        <end position="218"/>
    </location>
</feature>
<comment type="caution">
    <text evidence="3">The sequence shown here is derived from an EMBL/GenBank/DDBJ whole genome shotgun (WGS) entry which is preliminary data.</text>
</comment>
<proteinExistence type="predicted"/>
<reference evidence="3 4" key="1">
    <citation type="submission" date="2019-08" db="EMBL/GenBank/DDBJ databases">
        <title>Genome of Aequorivita lipolytica Y10-2 (type strain).</title>
        <authorList>
            <person name="Bowman J.P."/>
        </authorList>
    </citation>
    <scope>NUCLEOTIDE SEQUENCE [LARGE SCALE GENOMIC DNA]</scope>
    <source>
        <strain evidence="3 4">Y10-2</strain>
    </source>
</reference>
<keyword evidence="1" id="KW-0732">Signal</keyword>
<gene>
    <name evidence="3" type="ORF">ESV24_15145</name>
</gene>
<name>A0A5C6YLJ5_9FLAO</name>
<dbReference type="InterPro" id="IPR025665">
    <property type="entry name" value="Beta-barrel_OMP_2"/>
</dbReference>
<evidence type="ECO:0000259" key="2">
    <source>
        <dbReference type="Pfam" id="PF13568"/>
    </source>
</evidence>
<evidence type="ECO:0000313" key="3">
    <source>
        <dbReference type="EMBL" id="TXD67773.1"/>
    </source>
</evidence>
<dbReference type="EMBL" id="VORU01000033">
    <property type="protein sequence ID" value="TXD67773.1"/>
    <property type="molecule type" value="Genomic_DNA"/>
</dbReference>
<dbReference type="OrthoDB" id="947434at2"/>
<dbReference type="RefSeq" id="WP_111816064.1">
    <property type="nucleotide sequence ID" value="NZ_CBCRZQ010000005.1"/>
</dbReference>
<feature type="domain" description="Outer membrane protein beta-barrel" evidence="2">
    <location>
        <begin position="20"/>
        <end position="186"/>
    </location>
</feature>
<dbReference type="AlphaFoldDB" id="A0A5C6YLJ5"/>
<organism evidence="3 4">
    <name type="scientific">Aequorivita lipolytica</name>
    <dbReference type="NCBI Taxonomy" id="153267"/>
    <lineage>
        <taxon>Bacteria</taxon>
        <taxon>Pseudomonadati</taxon>
        <taxon>Bacteroidota</taxon>
        <taxon>Flavobacteriia</taxon>
        <taxon>Flavobacteriales</taxon>
        <taxon>Flavobacteriaceae</taxon>
        <taxon>Aequorivita</taxon>
    </lineage>
</organism>
<accession>A0A5C6YLJ5</accession>
<dbReference type="Proteomes" id="UP000321945">
    <property type="component" value="Unassembled WGS sequence"/>
</dbReference>
<feature type="signal peptide" evidence="1">
    <location>
        <begin position="1"/>
        <end position="20"/>
    </location>
</feature>
<sequence>MNKILLLVAIAALTFTAASAQSEFRIGFKGGVNFASISGDFTDDYDGRTSFHIGGLVEIPISEKFAIQPELLYSSQGAKSEYDDSFGDSIVIGKEKLKLDYINIPIMAKYYIIDGLSVEAGPQFGVLISAQNEYEVSGFRGDESGDDDVKDLYKTLDISFGFGGSYRLTNGLFFSARYVIGISDVTNEDDFEGDFGPFDIEAFKQRNSVIQLSAGFSF</sequence>
<protein>
    <submittedName>
        <fullName evidence="3">PorT family protein</fullName>
    </submittedName>
</protein>
<evidence type="ECO:0000313" key="4">
    <source>
        <dbReference type="Proteomes" id="UP000321945"/>
    </source>
</evidence>
<keyword evidence="4" id="KW-1185">Reference proteome</keyword>